<gene>
    <name evidence="9" type="primary">LOC103500293</name>
</gene>
<feature type="coiled-coil region" evidence="5">
    <location>
        <begin position="202"/>
        <end position="229"/>
    </location>
</feature>
<feature type="region of interest" description="Disordered" evidence="6">
    <location>
        <begin position="53"/>
        <end position="72"/>
    </location>
</feature>
<dbReference type="InterPro" id="IPR009057">
    <property type="entry name" value="Homeodomain-like_sf"/>
</dbReference>
<evidence type="ECO:0000256" key="3">
    <source>
        <dbReference type="ARBA" id="ARBA00023163"/>
    </source>
</evidence>
<feature type="domain" description="HTH myb-type" evidence="7">
    <location>
        <begin position="101"/>
        <end position="161"/>
    </location>
</feature>
<dbReference type="Proteomes" id="UP001652600">
    <property type="component" value="Chromosome 4"/>
</dbReference>
<proteinExistence type="predicted"/>
<dbReference type="PANTHER" id="PTHR31499:SF43">
    <property type="entry name" value="MYB FAMILY TRANSCRIPTION FACTOR APL"/>
    <property type="match status" value="1"/>
</dbReference>
<sequence length="242" mass="28029">MKLMMNEYNEFCPLSYLDSPFHDFYVFEGCRTFSEVDSSFAPSNINDHQHHFHISSSSFHSPNPQAAQHQSSCSQEFDGEHCSWSCEELRPNHNKKLKSSMVSKTRIKWTEQLHQKFINCVDQLGGAQKATPKQLLHLMKTKGLTLIHIKSHLQKYRISQQIQELSKAGKSERQINKKEPMHGSQNIGKQLMEAVTQLLHAQSSLNEQLEVQKKLISAIEEQMKQLRGVLKLRRKTIVFRKD</sequence>
<keyword evidence="5" id="KW-0175">Coiled coil</keyword>
<organism evidence="8 9">
    <name type="scientific">Cucumis melo</name>
    <name type="common">Muskmelon</name>
    <dbReference type="NCBI Taxonomy" id="3656"/>
    <lineage>
        <taxon>Eukaryota</taxon>
        <taxon>Viridiplantae</taxon>
        <taxon>Streptophyta</taxon>
        <taxon>Embryophyta</taxon>
        <taxon>Tracheophyta</taxon>
        <taxon>Spermatophyta</taxon>
        <taxon>Magnoliopsida</taxon>
        <taxon>eudicotyledons</taxon>
        <taxon>Gunneridae</taxon>
        <taxon>Pentapetalae</taxon>
        <taxon>rosids</taxon>
        <taxon>fabids</taxon>
        <taxon>Cucurbitales</taxon>
        <taxon>Cucurbitaceae</taxon>
        <taxon>Benincaseae</taxon>
        <taxon>Cucumis</taxon>
    </lineage>
</organism>
<comment type="subcellular location">
    <subcellularLocation>
        <location evidence="1">Nucleus</location>
    </subcellularLocation>
</comment>
<name>A0ABM3KMJ6_CUCME</name>
<dbReference type="InterPro" id="IPR006447">
    <property type="entry name" value="Myb_dom_plants"/>
</dbReference>
<dbReference type="GeneID" id="103500293"/>
<dbReference type="Pfam" id="PF00249">
    <property type="entry name" value="Myb_DNA-binding"/>
    <property type="match status" value="1"/>
</dbReference>
<dbReference type="SUPFAM" id="SSF46689">
    <property type="entry name" value="Homeodomain-like"/>
    <property type="match status" value="1"/>
</dbReference>
<keyword evidence="8" id="KW-1185">Reference proteome</keyword>
<dbReference type="InterPro" id="IPR001005">
    <property type="entry name" value="SANT/Myb"/>
</dbReference>
<feature type="compositionally biased region" description="Polar residues" evidence="6">
    <location>
        <begin position="62"/>
        <end position="72"/>
    </location>
</feature>
<evidence type="ECO:0000256" key="2">
    <source>
        <dbReference type="ARBA" id="ARBA00023015"/>
    </source>
</evidence>
<evidence type="ECO:0000256" key="6">
    <source>
        <dbReference type="SAM" id="MobiDB-lite"/>
    </source>
</evidence>
<keyword evidence="3" id="KW-0804">Transcription</keyword>
<evidence type="ECO:0000313" key="8">
    <source>
        <dbReference type="Proteomes" id="UP001652600"/>
    </source>
</evidence>
<keyword evidence="2" id="KW-0805">Transcription regulation</keyword>
<dbReference type="Gene3D" id="1.10.10.60">
    <property type="entry name" value="Homeodomain-like"/>
    <property type="match status" value="1"/>
</dbReference>
<dbReference type="PANTHER" id="PTHR31499">
    <property type="entry name" value="MYB FAMILY TRANSCRIPTION FACTOR PHL11"/>
    <property type="match status" value="1"/>
</dbReference>
<keyword evidence="4" id="KW-0539">Nucleus</keyword>
<dbReference type="InterPro" id="IPR017930">
    <property type="entry name" value="Myb_dom"/>
</dbReference>
<dbReference type="RefSeq" id="XP_050938993.1">
    <property type="nucleotide sequence ID" value="XM_051083036.1"/>
</dbReference>
<reference evidence="9" key="1">
    <citation type="submission" date="2025-08" db="UniProtKB">
        <authorList>
            <consortium name="RefSeq"/>
        </authorList>
    </citation>
    <scope>IDENTIFICATION</scope>
    <source>
        <tissue evidence="9">Stem</tissue>
    </source>
</reference>
<evidence type="ECO:0000259" key="7">
    <source>
        <dbReference type="PROSITE" id="PS51294"/>
    </source>
</evidence>
<protein>
    <submittedName>
        <fullName evidence="9">Myb family transcription factor PHL5-like isoform X1</fullName>
    </submittedName>
</protein>
<accession>A0ABM3KMJ6</accession>
<dbReference type="PROSITE" id="PS51294">
    <property type="entry name" value="HTH_MYB"/>
    <property type="match status" value="1"/>
</dbReference>
<dbReference type="InterPro" id="IPR046955">
    <property type="entry name" value="PHR1-like"/>
</dbReference>
<evidence type="ECO:0000256" key="4">
    <source>
        <dbReference type="ARBA" id="ARBA00023242"/>
    </source>
</evidence>
<evidence type="ECO:0000256" key="1">
    <source>
        <dbReference type="ARBA" id="ARBA00004123"/>
    </source>
</evidence>
<evidence type="ECO:0000313" key="9">
    <source>
        <dbReference type="RefSeq" id="XP_050938993.1"/>
    </source>
</evidence>
<dbReference type="NCBIfam" id="TIGR01557">
    <property type="entry name" value="myb_SHAQKYF"/>
    <property type="match status" value="1"/>
</dbReference>
<evidence type="ECO:0000256" key="5">
    <source>
        <dbReference type="SAM" id="Coils"/>
    </source>
</evidence>